<dbReference type="SUPFAM" id="SSF52540">
    <property type="entry name" value="P-loop containing nucleoside triphosphate hydrolases"/>
    <property type="match status" value="1"/>
</dbReference>
<sequence length="597" mass="67738">MPSNTILQGSTEPTISGNAQLINAGRDVTIVHGLPSTGLSQLLRPVSNATHTRSGPVAKCNPGTRLEVIDTIEQWLNRRDQQSICWLNGPAGYGKSALSQTIAERYADKGRLLGSFFFLRGAGDRSHIARLTPTLAHQISISVPLTKWLIGRALEEDCTMLDSSASIVYQFQRLITNPLSSPLNLFSFFAKSKILVIDGLDECDDKVQMAEFIELLIDMSQRGQLPFRILLTSRVEEHIRKKLGDARAQSVLYCIDLDAFDARPDIQVYFEWEFGRMYDQNLPIMRRIPQPWPSSEALSVLLDKAGSSFMFAATLVRLVREDPMPYKVLQEVLDSESNGLDPLYKQVLSSASPTPAFHRVIGTIMILLTNQSINSLGSLLDIQAGEIVLELLKVQSIVKIPGDDNEPIMLYHTSLRDFLTTKSRSGDYFIDPPLQHIHMALGYVKYLAKDSSEDFFDLSWHDAIFEWPHHIILGLQEQEPIWDEAIINTLVYSINNFLTFQGKKWYNTLEGTRKHREKKPAWLDTGVKLHQAERTSTATKTLFRMLQKTIDFYMEVSEKNIMQYFEIDLQGWQEVCGGMLYFVFNSSRVIFWIFISG</sequence>
<organism evidence="3 4">
    <name type="scientific">Laccaria amethystina LaAM-08-1</name>
    <dbReference type="NCBI Taxonomy" id="1095629"/>
    <lineage>
        <taxon>Eukaryota</taxon>
        <taxon>Fungi</taxon>
        <taxon>Dikarya</taxon>
        <taxon>Basidiomycota</taxon>
        <taxon>Agaricomycotina</taxon>
        <taxon>Agaricomycetes</taxon>
        <taxon>Agaricomycetidae</taxon>
        <taxon>Agaricales</taxon>
        <taxon>Agaricineae</taxon>
        <taxon>Hydnangiaceae</taxon>
        <taxon>Laccaria</taxon>
    </lineage>
</organism>
<dbReference type="PANTHER" id="PTHR10039:SF17">
    <property type="entry name" value="FUNGAL STAND N-TERMINAL GOODBYE DOMAIN-CONTAINING PROTEIN-RELATED"/>
    <property type="match status" value="1"/>
</dbReference>
<dbReference type="PANTHER" id="PTHR10039">
    <property type="entry name" value="AMELOGENIN"/>
    <property type="match status" value="1"/>
</dbReference>
<dbReference type="Proteomes" id="UP000054477">
    <property type="component" value="Unassembled WGS sequence"/>
</dbReference>
<dbReference type="OrthoDB" id="5967843at2759"/>
<dbReference type="EMBL" id="KN838898">
    <property type="protein sequence ID" value="KIJ92606.1"/>
    <property type="molecule type" value="Genomic_DNA"/>
</dbReference>
<gene>
    <name evidence="3" type="ORF">K443DRAFT_113317</name>
</gene>
<proteinExistence type="predicted"/>
<dbReference type="InterPro" id="IPR027417">
    <property type="entry name" value="P-loop_NTPase"/>
</dbReference>
<name>A0A0C9X4Q3_9AGAR</name>
<accession>A0A0C9X4Q3</accession>
<protein>
    <recommendedName>
        <fullName evidence="2">Nephrocystin 3-like N-terminal domain-containing protein</fullName>
    </recommendedName>
</protein>
<reference evidence="3 4" key="1">
    <citation type="submission" date="2014-04" db="EMBL/GenBank/DDBJ databases">
        <authorList>
            <consortium name="DOE Joint Genome Institute"/>
            <person name="Kuo A."/>
            <person name="Kohler A."/>
            <person name="Nagy L.G."/>
            <person name="Floudas D."/>
            <person name="Copeland A."/>
            <person name="Barry K.W."/>
            <person name="Cichocki N."/>
            <person name="Veneault-Fourrey C."/>
            <person name="LaButti K."/>
            <person name="Lindquist E.A."/>
            <person name="Lipzen A."/>
            <person name="Lundell T."/>
            <person name="Morin E."/>
            <person name="Murat C."/>
            <person name="Sun H."/>
            <person name="Tunlid A."/>
            <person name="Henrissat B."/>
            <person name="Grigoriev I.V."/>
            <person name="Hibbett D.S."/>
            <person name="Martin F."/>
            <person name="Nordberg H.P."/>
            <person name="Cantor M.N."/>
            <person name="Hua S.X."/>
        </authorList>
    </citation>
    <scope>NUCLEOTIDE SEQUENCE [LARGE SCALE GENOMIC DNA]</scope>
    <source>
        <strain evidence="3 4">LaAM-08-1</strain>
    </source>
</reference>
<keyword evidence="4" id="KW-1185">Reference proteome</keyword>
<reference evidence="4" key="2">
    <citation type="submission" date="2015-01" db="EMBL/GenBank/DDBJ databases">
        <title>Evolutionary Origins and Diversification of the Mycorrhizal Mutualists.</title>
        <authorList>
            <consortium name="DOE Joint Genome Institute"/>
            <consortium name="Mycorrhizal Genomics Consortium"/>
            <person name="Kohler A."/>
            <person name="Kuo A."/>
            <person name="Nagy L.G."/>
            <person name="Floudas D."/>
            <person name="Copeland A."/>
            <person name="Barry K.W."/>
            <person name="Cichocki N."/>
            <person name="Veneault-Fourrey C."/>
            <person name="LaButti K."/>
            <person name="Lindquist E.A."/>
            <person name="Lipzen A."/>
            <person name="Lundell T."/>
            <person name="Morin E."/>
            <person name="Murat C."/>
            <person name="Riley R."/>
            <person name="Ohm R."/>
            <person name="Sun H."/>
            <person name="Tunlid A."/>
            <person name="Henrissat B."/>
            <person name="Grigoriev I.V."/>
            <person name="Hibbett D.S."/>
            <person name="Martin F."/>
        </authorList>
    </citation>
    <scope>NUCLEOTIDE SEQUENCE [LARGE SCALE GENOMIC DNA]</scope>
    <source>
        <strain evidence="4">LaAM-08-1</strain>
    </source>
</reference>
<dbReference type="HOGENOM" id="CLU_000288_6_10_1"/>
<evidence type="ECO:0000259" key="2">
    <source>
        <dbReference type="Pfam" id="PF24883"/>
    </source>
</evidence>
<evidence type="ECO:0000313" key="4">
    <source>
        <dbReference type="Proteomes" id="UP000054477"/>
    </source>
</evidence>
<dbReference type="AlphaFoldDB" id="A0A0C9X4Q3"/>
<evidence type="ECO:0000256" key="1">
    <source>
        <dbReference type="ARBA" id="ARBA00022737"/>
    </source>
</evidence>
<feature type="domain" description="Nephrocystin 3-like N-terminal" evidence="2">
    <location>
        <begin position="71"/>
        <end position="234"/>
    </location>
</feature>
<dbReference type="Pfam" id="PF24883">
    <property type="entry name" value="NPHP3_N"/>
    <property type="match status" value="1"/>
</dbReference>
<dbReference type="InterPro" id="IPR056884">
    <property type="entry name" value="NPHP3-like_N"/>
</dbReference>
<evidence type="ECO:0000313" key="3">
    <source>
        <dbReference type="EMBL" id="KIJ92606.1"/>
    </source>
</evidence>
<keyword evidence="1" id="KW-0677">Repeat</keyword>
<dbReference type="Gene3D" id="3.40.50.300">
    <property type="entry name" value="P-loop containing nucleotide triphosphate hydrolases"/>
    <property type="match status" value="1"/>
</dbReference>